<comment type="similarity">
    <text evidence="1">Belongs to the LytR/CpsA/Psr (LCP) family.</text>
</comment>
<reference evidence="5 6" key="1">
    <citation type="submission" date="2020-02" db="EMBL/GenBank/DDBJ databases">
        <title>Whole-genome analyses of novel actinobacteria.</title>
        <authorList>
            <person name="Sahin N."/>
            <person name="Tatar D."/>
        </authorList>
    </citation>
    <scope>NUCLEOTIDE SEQUENCE [LARGE SCALE GENOMIC DNA]</scope>
    <source>
        <strain evidence="5 6">SB3404</strain>
    </source>
</reference>
<keyword evidence="3" id="KW-1133">Transmembrane helix</keyword>
<protein>
    <submittedName>
        <fullName evidence="5">LCP family protein</fullName>
    </submittedName>
</protein>
<dbReference type="NCBIfam" id="TIGR00350">
    <property type="entry name" value="lytR_cpsA_psr"/>
    <property type="match status" value="1"/>
</dbReference>
<evidence type="ECO:0000313" key="5">
    <source>
        <dbReference type="EMBL" id="NGO69790.1"/>
    </source>
</evidence>
<dbReference type="PANTHER" id="PTHR33392">
    <property type="entry name" value="POLYISOPRENYL-TEICHOIC ACID--PEPTIDOGLYCAN TEICHOIC ACID TRANSFERASE TAGU"/>
    <property type="match status" value="1"/>
</dbReference>
<dbReference type="InterPro" id="IPR004474">
    <property type="entry name" value="LytR_CpsA_psr"/>
</dbReference>
<evidence type="ECO:0000313" key="6">
    <source>
        <dbReference type="Proteomes" id="UP000477722"/>
    </source>
</evidence>
<dbReference type="Pfam" id="PF03816">
    <property type="entry name" value="LytR_cpsA_psr"/>
    <property type="match status" value="1"/>
</dbReference>
<feature type="compositionally biased region" description="Low complexity" evidence="2">
    <location>
        <begin position="50"/>
        <end position="65"/>
    </location>
</feature>
<dbReference type="EMBL" id="JAAKZZ010000140">
    <property type="protein sequence ID" value="NGO69790.1"/>
    <property type="molecule type" value="Genomic_DNA"/>
</dbReference>
<name>A0A6G4WYT0_9ACTN</name>
<evidence type="ECO:0000256" key="2">
    <source>
        <dbReference type="SAM" id="MobiDB-lite"/>
    </source>
</evidence>
<dbReference type="Proteomes" id="UP000477722">
    <property type="component" value="Unassembled WGS sequence"/>
</dbReference>
<keyword evidence="3" id="KW-0812">Transmembrane</keyword>
<dbReference type="InterPro" id="IPR050922">
    <property type="entry name" value="LytR/CpsA/Psr_CW_biosynth"/>
</dbReference>
<evidence type="ECO:0000259" key="4">
    <source>
        <dbReference type="Pfam" id="PF03816"/>
    </source>
</evidence>
<organism evidence="5 6">
    <name type="scientific">Streptomyces boncukensis</name>
    <dbReference type="NCBI Taxonomy" id="2711219"/>
    <lineage>
        <taxon>Bacteria</taxon>
        <taxon>Bacillati</taxon>
        <taxon>Actinomycetota</taxon>
        <taxon>Actinomycetes</taxon>
        <taxon>Kitasatosporales</taxon>
        <taxon>Streptomycetaceae</taxon>
        <taxon>Streptomyces</taxon>
    </lineage>
</organism>
<evidence type="ECO:0000256" key="3">
    <source>
        <dbReference type="SAM" id="Phobius"/>
    </source>
</evidence>
<feature type="region of interest" description="Disordered" evidence="2">
    <location>
        <begin position="393"/>
        <end position="459"/>
    </location>
</feature>
<proteinExistence type="inferred from homology"/>
<keyword evidence="6" id="KW-1185">Reference proteome</keyword>
<comment type="caution">
    <text evidence="5">The sequence shown here is derived from an EMBL/GenBank/DDBJ whole genome shotgun (WGS) entry which is preliminary data.</text>
</comment>
<keyword evidence="3" id="KW-0472">Membrane</keyword>
<evidence type="ECO:0000256" key="1">
    <source>
        <dbReference type="ARBA" id="ARBA00006068"/>
    </source>
</evidence>
<dbReference type="Gene3D" id="3.40.630.190">
    <property type="entry name" value="LCP protein"/>
    <property type="match status" value="1"/>
</dbReference>
<feature type="compositionally biased region" description="Basic and acidic residues" evidence="2">
    <location>
        <begin position="419"/>
        <end position="437"/>
    </location>
</feature>
<dbReference type="AlphaFoldDB" id="A0A6G4WYT0"/>
<feature type="transmembrane region" description="Helical" evidence="3">
    <location>
        <begin position="81"/>
        <end position="101"/>
    </location>
</feature>
<sequence length="459" mass="49539">MIGSAYNHARLSDVCFCDRRTRTPVRLVAVKYVRDVAAVTEPDTVHESATPETESAAAPDASDAPPDAPGAPRRRRRWLRWAALAVSVLVLGAAGAGWSLYQKLNGNIRTDQDTADELARYEHERPVPIAGKAQNILLLGSDTRGDGNGAYGRDEGSERADTAILLHIAADRKSALGVSIPRDLMTRVPECTARDGGRTRARLAQFNWAFEFGGTACTIRTVEKMTDIRVDHHLVVDFRGFKKLVDAVGGVEVCLSEPVHDKQALLDLPAGRQTLHGGDALGYVRARHGIGDGSDTGRIDRQQQFLGSLVKKVRSTGVLLNPGKVYPVLDAATSALTADSGLDSLPELYELVRAVRDIPEDQVRFLTVPRQSYALDANRDELVQPEADELFTRLRNDRPVHLASEGPDTADAGSAKGDAGQRPRKEAEGEGKADADSAYRGTTAARDICAPNGAENEAN</sequence>
<dbReference type="PANTHER" id="PTHR33392:SF6">
    <property type="entry name" value="POLYISOPRENYL-TEICHOIC ACID--PEPTIDOGLYCAN TEICHOIC ACID TRANSFERASE TAGU"/>
    <property type="match status" value="1"/>
</dbReference>
<accession>A0A6G4WYT0</accession>
<feature type="domain" description="Cell envelope-related transcriptional attenuator" evidence="4">
    <location>
        <begin position="159"/>
        <end position="314"/>
    </location>
</feature>
<feature type="region of interest" description="Disordered" evidence="2">
    <location>
        <begin position="42"/>
        <end position="72"/>
    </location>
</feature>
<gene>
    <name evidence="5" type="ORF">G5C65_15775</name>
</gene>